<protein>
    <recommendedName>
        <fullName evidence="3">Late embryogenesis abundant protein LEA-2 subgroup domain-containing protein</fullName>
    </recommendedName>
</protein>
<dbReference type="AlphaFoldDB" id="A0A9D2B1C4"/>
<gene>
    <name evidence="1" type="ORF">H9850_10705</name>
</gene>
<evidence type="ECO:0000313" key="1">
    <source>
        <dbReference type="EMBL" id="HIX57922.1"/>
    </source>
</evidence>
<organism evidence="1 2">
    <name type="scientific">Candidatus Anaerobiospirillum pullistercoris</name>
    <dbReference type="NCBI Taxonomy" id="2838452"/>
    <lineage>
        <taxon>Bacteria</taxon>
        <taxon>Pseudomonadati</taxon>
        <taxon>Pseudomonadota</taxon>
        <taxon>Gammaproteobacteria</taxon>
        <taxon>Aeromonadales</taxon>
        <taxon>Succinivibrionaceae</taxon>
        <taxon>Anaerobiospirillum</taxon>
    </lineage>
</organism>
<accession>A0A9D2B1C4</accession>
<comment type="caution">
    <text evidence="1">The sequence shown here is derived from an EMBL/GenBank/DDBJ whole genome shotgun (WGS) entry which is preliminary data.</text>
</comment>
<sequence>MSLNVWRAVHKNVSVSSSLSAFASVCSVLTSKIKATVLSLCTLIALALTVSGCASLPEGAVAPTLTIDRVSINEQGNEPKFIVNFTLEHRSATALPLYSVTADIFIRDQKVATFTQSYREEQLPPNQKLQYRLEVPVNLVGQASLDSMLNNSLLMLQGSCALSATISPDPKNQNFNPSRSYYGLISVDNQ</sequence>
<name>A0A9D2B1C4_9GAMM</name>
<dbReference type="EMBL" id="DXEV01000215">
    <property type="protein sequence ID" value="HIX57922.1"/>
    <property type="molecule type" value="Genomic_DNA"/>
</dbReference>
<dbReference type="Proteomes" id="UP000886829">
    <property type="component" value="Unassembled WGS sequence"/>
</dbReference>
<proteinExistence type="predicted"/>
<evidence type="ECO:0000313" key="2">
    <source>
        <dbReference type="Proteomes" id="UP000886829"/>
    </source>
</evidence>
<evidence type="ECO:0008006" key="3">
    <source>
        <dbReference type="Google" id="ProtNLM"/>
    </source>
</evidence>
<reference evidence="1" key="1">
    <citation type="journal article" date="2021" name="PeerJ">
        <title>Extensive microbial diversity within the chicken gut microbiome revealed by metagenomics and culture.</title>
        <authorList>
            <person name="Gilroy R."/>
            <person name="Ravi A."/>
            <person name="Getino M."/>
            <person name="Pursley I."/>
            <person name="Horton D.L."/>
            <person name="Alikhan N.F."/>
            <person name="Baker D."/>
            <person name="Gharbi K."/>
            <person name="Hall N."/>
            <person name="Watson M."/>
            <person name="Adriaenssens E.M."/>
            <person name="Foster-Nyarko E."/>
            <person name="Jarju S."/>
            <person name="Secka A."/>
            <person name="Antonio M."/>
            <person name="Oren A."/>
            <person name="Chaudhuri R.R."/>
            <person name="La Ragione R."/>
            <person name="Hildebrand F."/>
            <person name="Pallen M.J."/>
        </authorList>
    </citation>
    <scope>NUCLEOTIDE SEQUENCE</scope>
    <source>
        <strain evidence="1">USASDec5-558</strain>
    </source>
</reference>
<reference evidence="1" key="2">
    <citation type="submission" date="2021-04" db="EMBL/GenBank/DDBJ databases">
        <authorList>
            <person name="Gilroy R."/>
        </authorList>
    </citation>
    <scope>NUCLEOTIDE SEQUENCE</scope>
    <source>
        <strain evidence="1">USASDec5-558</strain>
    </source>
</reference>